<dbReference type="EMBL" id="BARV01015417">
    <property type="protein sequence ID" value="GAI30432.1"/>
    <property type="molecule type" value="Genomic_DNA"/>
</dbReference>
<sequence>MLEKFYKYAIFLTAWGWAGFVVGQKRKNNRPTSKRRSKAETGGSI</sequence>
<gene>
    <name evidence="2" type="ORF">S06H3_26643</name>
</gene>
<comment type="caution">
    <text evidence="2">The sequence shown here is derived from an EMBL/GenBank/DDBJ whole genome shotgun (WGS) entry which is preliminary data.</text>
</comment>
<organism evidence="2">
    <name type="scientific">marine sediment metagenome</name>
    <dbReference type="NCBI Taxonomy" id="412755"/>
    <lineage>
        <taxon>unclassified sequences</taxon>
        <taxon>metagenomes</taxon>
        <taxon>ecological metagenomes</taxon>
    </lineage>
</organism>
<name>X1MFK3_9ZZZZ</name>
<evidence type="ECO:0000313" key="2">
    <source>
        <dbReference type="EMBL" id="GAI30432.1"/>
    </source>
</evidence>
<keyword evidence="1" id="KW-0812">Transmembrane</keyword>
<protein>
    <submittedName>
        <fullName evidence="2">Uncharacterized protein</fullName>
    </submittedName>
</protein>
<accession>X1MFK3</accession>
<keyword evidence="1" id="KW-1133">Transmembrane helix</keyword>
<proteinExistence type="predicted"/>
<dbReference type="AlphaFoldDB" id="X1MFK3"/>
<keyword evidence="1" id="KW-0472">Membrane</keyword>
<feature type="transmembrane region" description="Helical" evidence="1">
    <location>
        <begin position="6"/>
        <end position="23"/>
    </location>
</feature>
<reference evidence="2" key="1">
    <citation type="journal article" date="2014" name="Front. Microbiol.">
        <title>High frequency of phylogenetically diverse reductive dehalogenase-homologous genes in deep subseafloor sedimentary metagenomes.</title>
        <authorList>
            <person name="Kawai M."/>
            <person name="Futagami T."/>
            <person name="Toyoda A."/>
            <person name="Takaki Y."/>
            <person name="Nishi S."/>
            <person name="Hori S."/>
            <person name="Arai W."/>
            <person name="Tsubouchi T."/>
            <person name="Morono Y."/>
            <person name="Uchiyama I."/>
            <person name="Ito T."/>
            <person name="Fujiyama A."/>
            <person name="Inagaki F."/>
            <person name="Takami H."/>
        </authorList>
    </citation>
    <scope>NUCLEOTIDE SEQUENCE</scope>
    <source>
        <strain evidence="2">Expedition CK06-06</strain>
    </source>
</reference>
<evidence type="ECO:0000256" key="1">
    <source>
        <dbReference type="SAM" id="Phobius"/>
    </source>
</evidence>